<dbReference type="KEGG" id="clec:106673962"/>
<comment type="similarity">
    <text evidence="1">Belongs to the OSBP family.</text>
</comment>
<dbReference type="AlphaFoldDB" id="A0A8I6TLH1"/>
<dbReference type="SUPFAM" id="SSF144000">
    <property type="entry name" value="Oxysterol-binding protein-like"/>
    <property type="match status" value="1"/>
</dbReference>
<dbReference type="GeneID" id="106673962"/>
<dbReference type="GO" id="GO:0005829">
    <property type="term" value="C:cytosol"/>
    <property type="evidence" value="ECO:0007669"/>
    <property type="project" value="TreeGrafter"/>
</dbReference>
<dbReference type="FunFam" id="2.40.160.120:FF:000001">
    <property type="entry name" value="Oxysterol-binding protein"/>
    <property type="match status" value="1"/>
</dbReference>
<dbReference type="InterPro" id="IPR037239">
    <property type="entry name" value="OSBP_sf"/>
</dbReference>
<dbReference type="OrthoDB" id="1854502at2759"/>
<dbReference type="InterPro" id="IPR000648">
    <property type="entry name" value="Oxysterol-bd"/>
</dbReference>
<protein>
    <recommendedName>
        <fullName evidence="5">Oxysterol-binding protein</fullName>
    </recommendedName>
</protein>
<keyword evidence="2" id="KW-0597">Phosphoprotein</keyword>
<dbReference type="PANTHER" id="PTHR10972">
    <property type="entry name" value="OXYSTEROL-BINDING PROTEIN-RELATED"/>
    <property type="match status" value="1"/>
</dbReference>
<keyword evidence="4" id="KW-1185">Reference proteome</keyword>
<accession>A0A8I6TLH1</accession>
<dbReference type="PANTHER" id="PTHR10972:SF205">
    <property type="entry name" value="OXYSTEROL-BINDING PROTEIN 1"/>
    <property type="match status" value="1"/>
</dbReference>
<dbReference type="Pfam" id="PF01237">
    <property type="entry name" value="Oxysterol_BP"/>
    <property type="match status" value="1"/>
</dbReference>
<dbReference type="GO" id="GO:0005886">
    <property type="term" value="C:plasma membrane"/>
    <property type="evidence" value="ECO:0007669"/>
    <property type="project" value="TreeGrafter"/>
</dbReference>
<organism evidence="3 4">
    <name type="scientific">Cimex lectularius</name>
    <name type="common">Bed bug</name>
    <name type="synonym">Acanthia lectularia</name>
    <dbReference type="NCBI Taxonomy" id="79782"/>
    <lineage>
        <taxon>Eukaryota</taxon>
        <taxon>Metazoa</taxon>
        <taxon>Ecdysozoa</taxon>
        <taxon>Arthropoda</taxon>
        <taxon>Hexapoda</taxon>
        <taxon>Insecta</taxon>
        <taxon>Pterygota</taxon>
        <taxon>Neoptera</taxon>
        <taxon>Paraneoptera</taxon>
        <taxon>Hemiptera</taxon>
        <taxon>Heteroptera</taxon>
        <taxon>Panheteroptera</taxon>
        <taxon>Cimicomorpha</taxon>
        <taxon>Cimicidae</taxon>
        <taxon>Cimex</taxon>
    </lineage>
</organism>
<name>A0A8I6TLH1_CIMLE</name>
<dbReference type="GO" id="GO:0120009">
    <property type="term" value="P:intermembrane lipid transfer"/>
    <property type="evidence" value="ECO:0007669"/>
    <property type="project" value="UniProtKB-ARBA"/>
</dbReference>
<evidence type="ECO:0008006" key="5">
    <source>
        <dbReference type="Google" id="ProtNLM"/>
    </source>
</evidence>
<dbReference type="Gene3D" id="2.40.160.120">
    <property type="match status" value="1"/>
</dbReference>
<dbReference type="OMA" id="WEESMHY"/>
<dbReference type="GO" id="GO:0097038">
    <property type="term" value="C:perinuclear endoplasmic reticulum"/>
    <property type="evidence" value="ECO:0007669"/>
    <property type="project" value="TreeGrafter"/>
</dbReference>
<reference evidence="3" key="1">
    <citation type="submission" date="2022-01" db="UniProtKB">
        <authorList>
            <consortium name="EnsemblMetazoa"/>
        </authorList>
    </citation>
    <scope>IDENTIFICATION</scope>
</reference>
<sequence length="422" mass="49597">MFERNSNTDFAKSKLKYAYKRKKYDEYHLRPLPKIPLWPAIRDFQWYELYKIIVPLDYTEPLSFLQRLTEDFEYAHLLNKAAQIADSLEQCAYVAAFAISAYSSTAERLAKPFNPILGETFEFDNLEKGGWRSLAEQVSNRPPTTAFFVEGRKWKLSQLFSMHSTFPGNKMEFSPITSIHLEFESGNKYRWGKVKTVLHDIIHGNPFIDNEGFMEIINETTDEICNLSFFPYDVLNKNYQRKVLGCILDKSGETRWTLDGKWDKGVRIARVQTVIDDDGIVSYQRGLFKTIWKCDPLPDEDPGMYHMPNFARQLNMYEEKVAPTDSRRRIDIRAFELGDLQQAAFFQMKIEGLRRKQLRTHGPKDSECTPEGLPFFPTWFIKLEKEDTKETLYKYNNEYWESKARGSWFICPNIYPPDLKEQ</sequence>
<proteinExistence type="inferred from homology"/>
<evidence type="ECO:0000256" key="1">
    <source>
        <dbReference type="ARBA" id="ARBA00008842"/>
    </source>
</evidence>
<evidence type="ECO:0000313" key="3">
    <source>
        <dbReference type="EnsemblMetazoa" id="XP_014261857.1"/>
    </source>
</evidence>
<evidence type="ECO:0000313" key="4">
    <source>
        <dbReference type="Proteomes" id="UP000494040"/>
    </source>
</evidence>
<dbReference type="Proteomes" id="UP000494040">
    <property type="component" value="Unassembled WGS sequence"/>
</dbReference>
<dbReference type="EnsemblMetazoa" id="XM_014406371.2">
    <property type="protein sequence ID" value="XP_014261857.1"/>
    <property type="gene ID" value="LOC106673962"/>
</dbReference>
<dbReference type="RefSeq" id="XP_014261857.1">
    <property type="nucleotide sequence ID" value="XM_014406371.2"/>
</dbReference>
<evidence type="ECO:0000256" key="2">
    <source>
        <dbReference type="ARBA" id="ARBA00022553"/>
    </source>
</evidence>
<dbReference type="GO" id="GO:0032934">
    <property type="term" value="F:sterol binding"/>
    <property type="evidence" value="ECO:0007669"/>
    <property type="project" value="TreeGrafter"/>
</dbReference>